<name>A0A934V222_9PSEU</name>
<dbReference type="EMBL" id="JAENJH010000002">
    <property type="protein sequence ID" value="MBK1784556.1"/>
    <property type="molecule type" value="Genomic_DNA"/>
</dbReference>
<gene>
    <name evidence="1" type="ORF">JHE00_09475</name>
</gene>
<accession>A0A934V222</accession>
<evidence type="ECO:0000313" key="1">
    <source>
        <dbReference type="EMBL" id="MBK1784556.1"/>
    </source>
</evidence>
<comment type="caution">
    <text evidence="1">The sequence shown here is derived from an EMBL/GenBank/DDBJ whole genome shotgun (WGS) entry which is preliminary data.</text>
</comment>
<dbReference type="Gene3D" id="3.40.50.150">
    <property type="entry name" value="Vaccinia Virus protein VP39"/>
    <property type="match status" value="1"/>
</dbReference>
<reference evidence="1" key="1">
    <citation type="submission" date="2020-12" db="EMBL/GenBank/DDBJ databases">
        <title>Prauserella sp. ASG 168, a novel actinomycete isolated from cave rock.</title>
        <authorList>
            <person name="Suriyachadkun C."/>
        </authorList>
    </citation>
    <scope>NUCLEOTIDE SEQUENCE</scope>
    <source>
        <strain evidence="1">ASG 168</strain>
    </source>
</reference>
<keyword evidence="1" id="KW-0808">Transferase</keyword>
<evidence type="ECO:0000313" key="2">
    <source>
        <dbReference type="Proteomes" id="UP000635245"/>
    </source>
</evidence>
<dbReference type="GO" id="GO:0008168">
    <property type="term" value="F:methyltransferase activity"/>
    <property type="evidence" value="ECO:0007669"/>
    <property type="project" value="UniProtKB-KW"/>
</dbReference>
<dbReference type="Proteomes" id="UP000635245">
    <property type="component" value="Unassembled WGS sequence"/>
</dbReference>
<organism evidence="1 2">
    <name type="scientific">Prauserella cavernicola</name>
    <dbReference type="NCBI Taxonomy" id="2800127"/>
    <lineage>
        <taxon>Bacteria</taxon>
        <taxon>Bacillati</taxon>
        <taxon>Actinomycetota</taxon>
        <taxon>Actinomycetes</taxon>
        <taxon>Pseudonocardiales</taxon>
        <taxon>Pseudonocardiaceae</taxon>
        <taxon>Prauserella</taxon>
    </lineage>
</organism>
<proteinExistence type="predicted"/>
<dbReference type="SUPFAM" id="SSF53335">
    <property type="entry name" value="S-adenosyl-L-methionine-dependent methyltransferases"/>
    <property type="match status" value="1"/>
</dbReference>
<dbReference type="AlphaFoldDB" id="A0A934V222"/>
<dbReference type="InterPro" id="IPR029063">
    <property type="entry name" value="SAM-dependent_MTases_sf"/>
</dbReference>
<dbReference type="RefSeq" id="WP_200317053.1">
    <property type="nucleotide sequence ID" value="NZ_JAENJH010000002.1"/>
</dbReference>
<protein>
    <submittedName>
        <fullName evidence="1">DNA cytosine methyltransferase</fullName>
    </submittedName>
</protein>
<dbReference type="CDD" id="cd02440">
    <property type="entry name" value="AdoMet_MTases"/>
    <property type="match status" value="1"/>
</dbReference>
<keyword evidence="2" id="KW-1185">Reference proteome</keyword>
<keyword evidence="1" id="KW-0489">Methyltransferase</keyword>
<sequence>MDAHPLTAPDTRPRLLDLCCGAGGASLGYHQAGFAVTGVDIAPQPNYPFTFHQADALEFLAAHGHEFDAIHISPPCQAYSPLNAYNHKTYPDFIGDARDLLIRTNVPWVIENVVQAPLHQPIVLCGAMFGLQLYRHRGFETSRPITAPAHPEHLHRCARNGYLPQPGQFMTITGGRHSRAWQAKAAQVMGTPWTRTIREVCEAIPPAYTRYIGTTLATHLTTTTAPAAA</sequence>
<dbReference type="GO" id="GO:0032259">
    <property type="term" value="P:methylation"/>
    <property type="evidence" value="ECO:0007669"/>
    <property type="project" value="UniProtKB-KW"/>
</dbReference>